<dbReference type="STRING" id="592029.DDD_0604"/>
<protein>
    <submittedName>
        <fullName evidence="1">Uncharacterized protein</fullName>
    </submittedName>
</protein>
<dbReference type="KEGG" id="ndo:DDD_0604"/>
<organism evidence="1 2">
    <name type="scientific">Nonlabens dokdonensis (strain DSM 17205 / KCTC 12402 / DSW-6)</name>
    <name type="common">Donghaeana dokdonensis</name>
    <dbReference type="NCBI Taxonomy" id="592029"/>
    <lineage>
        <taxon>Bacteria</taxon>
        <taxon>Pseudomonadati</taxon>
        <taxon>Bacteroidota</taxon>
        <taxon>Flavobacteriia</taxon>
        <taxon>Flavobacteriales</taxon>
        <taxon>Flavobacteriaceae</taxon>
        <taxon>Nonlabens</taxon>
    </lineage>
</organism>
<sequence length="37" mass="4466">MIFKKSLSRKQITTYLCTTMKAPYVHHDHFFSYRQAS</sequence>
<dbReference type="PATRIC" id="fig|592029.3.peg.598"/>
<proteinExistence type="predicted"/>
<accession>L7W7H2</accession>
<dbReference type="HOGENOM" id="CLU_3346560_0_0_10"/>
<reference evidence="1 2" key="1">
    <citation type="journal article" date="2013" name="Genome Biol. Evol.">
        <title>Genomic makeup of the marine flavobacterium Nonlabens (Donghaeana) dokdonensis DSW-6 and identification of a novel class of rhodopsins.</title>
        <authorList>
            <person name="Kwon S.K."/>
            <person name="Kim B.K."/>
            <person name="Song J.Y."/>
            <person name="Kwak M.J."/>
            <person name="Lee C.H."/>
            <person name="Yoon J.H."/>
            <person name="Oh T.K."/>
            <person name="Kim J.F."/>
        </authorList>
    </citation>
    <scope>NUCLEOTIDE SEQUENCE [LARGE SCALE GENOMIC DNA]</scope>
    <source>
        <strain evidence="2">DSM 17205 / KCTC 12402 / DSW-6</strain>
    </source>
</reference>
<gene>
    <name evidence="1" type="ordered locus">DDD_0604</name>
</gene>
<dbReference type="Proteomes" id="UP000011173">
    <property type="component" value="Chromosome"/>
</dbReference>
<dbReference type="EMBL" id="CP001397">
    <property type="protein sequence ID" value="AGC75731.1"/>
    <property type="molecule type" value="Genomic_DNA"/>
</dbReference>
<name>L7W7H2_NONDD</name>
<dbReference type="AlphaFoldDB" id="L7W7H2"/>
<evidence type="ECO:0000313" key="2">
    <source>
        <dbReference type="Proteomes" id="UP000011173"/>
    </source>
</evidence>
<evidence type="ECO:0000313" key="1">
    <source>
        <dbReference type="EMBL" id="AGC75731.1"/>
    </source>
</evidence>